<name>A0ACB5RIJ0_9CLOT</name>
<evidence type="ECO:0000313" key="1">
    <source>
        <dbReference type="EMBL" id="GKX68912.1"/>
    </source>
</evidence>
<keyword evidence="2" id="KW-1185">Reference proteome</keyword>
<dbReference type="EMBL" id="BROD01000001">
    <property type="protein sequence ID" value="GKX68912.1"/>
    <property type="molecule type" value="Genomic_DNA"/>
</dbReference>
<evidence type="ECO:0000313" key="2">
    <source>
        <dbReference type="Proteomes" id="UP001058074"/>
    </source>
</evidence>
<reference evidence="1" key="1">
    <citation type="journal article" date="2025" name="Int. J. Syst. Evol. Microbiol.">
        <title>Inconstantimicrobium mannanitabidum sp. nov., a novel member of the family Clostridiaceae isolated from anoxic soil under the treatment of reductive soil disinfestation.</title>
        <authorList>
            <person name="Ueki A."/>
            <person name="Tonouchi A."/>
            <person name="Honma S."/>
            <person name="Kaku N."/>
            <person name="Ueki K."/>
        </authorList>
    </citation>
    <scope>NUCLEOTIDE SEQUENCE</scope>
    <source>
        <strain evidence="1">TW13</strain>
    </source>
</reference>
<proteinExistence type="predicted"/>
<gene>
    <name evidence="1" type="ORF">rsdtw13_41700</name>
</gene>
<sequence length="294" mass="34146">MNYRNIVLSKIKAPSFMIKLGLISVLFLLAINIEMGVVKGYSISLTGENQVNVTLFIMHIFSYFELYSKYFLIGIIILIPDILDEPYLTTHIYLKNEDRGKLFKNTIFLIVTYLLFFIVWFIVLTIIFSLFRLKIFDFTWPNELMDSVFSSVESKSMALISVPYSATKYPFMISFLLILFRVFLGFFIIALASFYISFKKKNVSYGVGLAVILYVISDLLFRCGNTRWDIFNDPQKMFSLGTVAYKYSMCTFFTFENVGVDFMPRIIHSYILGTIVIVILLILIKKEINKRDLC</sequence>
<dbReference type="Proteomes" id="UP001058074">
    <property type="component" value="Unassembled WGS sequence"/>
</dbReference>
<comment type="caution">
    <text evidence="1">The sequence shown here is derived from an EMBL/GenBank/DDBJ whole genome shotgun (WGS) entry which is preliminary data.</text>
</comment>
<accession>A0ACB5RIJ0</accession>
<protein>
    <submittedName>
        <fullName evidence="1">Uncharacterized protein</fullName>
    </submittedName>
</protein>
<organism evidence="1 2">
    <name type="scientific">Inconstantimicrobium mannanitabidum</name>
    <dbReference type="NCBI Taxonomy" id="1604901"/>
    <lineage>
        <taxon>Bacteria</taxon>
        <taxon>Bacillati</taxon>
        <taxon>Bacillota</taxon>
        <taxon>Clostridia</taxon>
        <taxon>Eubacteriales</taxon>
        <taxon>Clostridiaceae</taxon>
        <taxon>Inconstantimicrobium</taxon>
    </lineage>
</organism>